<feature type="compositionally biased region" description="Basic residues" evidence="1">
    <location>
        <begin position="60"/>
        <end position="79"/>
    </location>
</feature>
<dbReference type="InterPro" id="IPR021109">
    <property type="entry name" value="Peptidase_aspartic_dom_sf"/>
</dbReference>
<sequence>MLRARGSRVPTSTRRTDPLGPSRRNGRLLLTPNNTTTSPVRTRRYPPHHGRLKLKEMPRTARKAQRKREGKRKERKRMRGKWGTTLGFKPAAPRMRRIDPSRRQPGRDIQKCRNHITTVASGKGCRDAIGRRNEDATATPSQQELDSLACRDPKPVATGTLSQSHPDPEDGVKGPKGPGVSSVLDRVEEALSRRRRGADEGFLAIRSSGGSCGAGSARGWRREHGRAGDVEFLAFSFFRCNGGQKLTNDRPVRYPRFLGEPGTCVVLGAYPGETAGYPYRELEDLGDGFQQREGDAEEVLSRDLGNGFQNTFLPVRHLGLDEVLVPPVKFLLGRVPPLHLGLPTKMKTTKTPWSKTPQTATTTVAKEARLLGAMEEAEGLGLRVPHSAAQQRGEADLGGIREGYWSVTGNADSGSLQLVSESVLWRPGDVLEREWLSRRLARRLEMPRHLSRRSLCHRTHTVALFLCHHLLRHLRGTGRVLREFLQFQPPQFSGQPDPDTARAWLDVVERTFRSMECVPEERVLLASYQLLAARFLELGRYAPQIMADESLRTQQFMRGLRPELRQALIVAHVTDLDAAYQTAIVLEVDTLQTHGQGTEVQTQVVSTQPRQQQGSTQATLRVTTPYASTSVGTTTKSGSWRKFRREKSWVTWREIVHCYLVCRRNRPSRSPECSSRFPCSSVSRPEVLAMELLTGDYALTTYCLEEAPMWFQGQCLSARLFALQLQDFDIILGMDWLERYSAVVDCQKKRVHL</sequence>
<gene>
    <name evidence="2" type="ORF">Taro_019450</name>
</gene>
<protein>
    <submittedName>
        <fullName evidence="2">Uncharacterized protein</fullName>
    </submittedName>
</protein>
<dbReference type="EMBL" id="NMUH01000938">
    <property type="protein sequence ID" value="MQL86920.1"/>
    <property type="molecule type" value="Genomic_DNA"/>
</dbReference>
<comment type="caution">
    <text evidence="2">The sequence shown here is derived from an EMBL/GenBank/DDBJ whole genome shotgun (WGS) entry which is preliminary data.</text>
</comment>
<accession>A0A843UZ90</accession>
<feature type="region of interest" description="Disordered" evidence="1">
    <location>
        <begin position="133"/>
        <end position="181"/>
    </location>
</feature>
<organism evidence="2 3">
    <name type="scientific">Colocasia esculenta</name>
    <name type="common">Wild taro</name>
    <name type="synonym">Arum esculentum</name>
    <dbReference type="NCBI Taxonomy" id="4460"/>
    <lineage>
        <taxon>Eukaryota</taxon>
        <taxon>Viridiplantae</taxon>
        <taxon>Streptophyta</taxon>
        <taxon>Embryophyta</taxon>
        <taxon>Tracheophyta</taxon>
        <taxon>Spermatophyta</taxon>
        <taxon>Magnoliopsida</taxon>
        <taxon>Liliopsida</taxon>
        <taxon>Araceae</taxon>
        <taxon>Aroideae</taxon>
        <taxon>Colocasieae</taxon>
        <taxon>Colocasia</taxon>
    </lineage>
</organism>
<feature type="compositionally biased region" description="Polar residues" evidence="1">
    <location>
        <begin position="136"/>
        <end position="145"/>
    </location>
</feature>
<feature type="compositionally biased region" description="Low complexity" evidence="1">
    <location>
        <begin position="27"/>
        <end position="37"/>
    </location>
</feature>
<evidence type="ECO:0000313" key="3">
    <source>
        <dbReference type="Proteomes" id="UP000652761"/>
    </source>
</evidence>
<dbReference type="Proteomes" id="UP000652761">
    <property type="component" value="Unassembled WGS sequence"/>
</dbReference>
<feature type="compositionally biased region" description="Basic residues" evidence="1">
    <location>
        <begin position="41"/>
        <end position="52"/>
    </location>
</feature>
<evidence type="ECO:0000313" key="2">
    <source>
        <dbReference type="EMBL" id="MQL86920.1"/>
    </source>
</evidence>
<dbReference type="Pfam" id="PF08284">
    <property type="entry name" value="RVP_2"/>
    <property type="match status" value="1"/>
</dbReference>
<reference evidence="2" key="1">
    <citation type="submission" date="2017-07" db="EMBL/GenBank/DDBJ databases">
        <title>Taro Niue Genome Assembly and Annotation.</title>
        <authorList>
            <person name="Atibalentja N."/>
            <person name="Keating K."/>
            <person name="Fields C.J."/>
        </authorList>
    </citation>
    <scope>NUCLEOTIDE SEQUENCE</scope>
    <source>
        <strain evidence="2">Niue_2</strain>
        <tissue evidence="2">Leaf</tissue>
    </source>
</reference>
<dbReference type="CDD" id="cd00303">
    <property type="entry name" value="retropepsin_like"/>
    <property type="match status" value="1"/>
</dbReference>
<dbReference type="Gene3D" id="2.40.70.10">
    <property type="entry name" value="Acid Proteases"/>
    <property type="match status" value="1"/>
</dbReference>
<dbReference type="AlphaFoldDB" id="A0A843UZ90"/>
<name>A0A843UZ90_COLES</name>
<feature type="region of interest" description="Disordered" evidence="1">
    <location>
        <begin position="1"/>
        <end position="79"/>
    </location>
</feature>
<evidence type="ECO:0000256" key="1">
    <source>
        <dbReference type="SAM" id="MobiDB-lite"/>
    </source>
</evidence>
<proteinExistence type="predicted"/>
<keyword evidence="3" id="KW-1185">Reference proteome</keyword>